<feature type="chain" id="PRO_5015094923" evidence="2">
    <location>
        <begin position="29"/>
        <end position="347"/>
    </location>
</feature>
<reference evidence="4" key="4">
    <citation type="journal article" date="2015" name="G3 (Bethesda)">
        <title>Genome sequences of three phytopathogenic species of the Magnaporthaceae family of fungi.</title>
        <authorList>
            <person name="Okagaki L.H."/>
            <person name="Nunes C.C."/>
            <person name="Sailsbery J."/>
            <person name="Clay B."/>
            <person name="Brown D."/>
            <person name="John T."/>
            <person name="Oh Y."/>
            <person name="Young N."/>
            <person name="Fitzgerald M."/>
            <person name="Haas B.J."/>
            <person name="Zeng Q."/>
            <person name="Young S."/>
            <person name="Adiconis X."/>
            <person name="Fan L."/>
            <person name="Levin J.Z."/>
            <person name="Mitchell T.K."/>
            <person name="Okubara P.A."/>
            <person name="Farman M.L."/>
            <person name="Kohn L.M."/>
            <person name="Birren B."/>
            <person name="Ma L.-J."/>
            <person name="Dean R.A."/>
        </authorList>
    </citation>
    <scope>NUCLEOTIDE SEQUENCE</scope>
    <source>
        <strain evidence="4">R3-111a-1</strain>
    </source>
</reference>
<evidence type="ECO:0000313" key="3">
    <source>
        <dbReference type="EMBL" id="EJT74734.1"/>
    </source>
</evidence>
<dbReference type="EnsemblFungi" id="EJT74734">
    <property type="protein sequence ID" value="EJT74734"/>
    <property type="gene ID" value="GGTG_08572"/>
</dbReference>
<proteinExistence type="predicted"/>
<dbReference type="VEuPathDB" id="FungiDB:GGTG_08572"/>
<feature type="compositionally biased region" description="Basic and acidic residues" evidence="1">
    <location>
        <begin position="135"/>
        <end position="145"/>
    </location>
</feature>
<dbReference type="RefSeq" id="XP_009224678.1">
    <property type="nucleotide sequence ID" value="XM_009226414.1"/>
</dbReference>
<feature type="compositionally biased region" description="Pro residues" evidence="1">
    <location>
        <begin position="112"/>
        <end position="132"/>
    </location>
</feature>
<name>J3P4Y6_GAET3</name>
<dbReference type="OrthoDB" id="4456498at2759"/>
<accession>J3P4Y6</accession>
<sequence length="347" mass="37499">MTQNNDSRGASLFRILLLLGALALLGSAVPITAPDIGGLGAITDGSLTDSAEILAAALHKDQTDLSRRGILDFFKKPKNPGPQTPPPSGPAPIPNKPGILDGIKNIFKPKPKPNPAPAPQTPPPAGPAPAPKKPGIFDKIKDIFKPKPKPNPPTSNPPTNNSPANNPPANNPPAANPKYPSGGELTAIKADVQRLAPYSKPNQPPADKSVFFTGTGGAQKSNQIKAAIKKEGLTHLGMIWKEQDNFLVRKNYRAESQPAFDQLIRDISKFFANRTKGKRAYLVMSHRAQAARNSIFWSVELDELINGNHIDTIVWLDTDKVLTDPTYDWNAETEVYWQRGKPKPPGV</sequence>
<feature type="region of interest" description="Disordered" evidence="1">
    <location>
        <begin position="197"/>
        <end position="216"/>
    </location>
</feature>
<keyword evidence="5" id="KW-1185">Reference proteome</keyword>
<evidence type="ECO:0000256" key="1">
    <source>
        <dbReference type="SAM" id="MobiDB-lite"/>
    </source>
</evidence>
<dbReference type="eggNOG" id="ENOG502TA8M">
    <property type="taxonomic scope" value="Eukaryota"/>
</dbReference>
<reference evidence="3" key="3">
    <citation type="submission" date="2010-09" db="EMBL/GenBank/DDBJ databases">
        <title>Annotation of Gaeumannomyces graminis var. tritici R3-111a-1.</title>
        <authorList>
            <consortium name="The Broad Institute Genome Sequencing Platform"/>
            <person name="Ma L.-J."/>
            <person name="Dead R."/>
            <person name="Young S.K."/>
            <person name="Zeng Q."/>
            <person name="Gargeya S."/>
            <person name="Fitzgerald M."/>
            <person name="Haas B."/>
            <person name="Abouelleil A."/>
            <person name="Alvarado L."/>
            <person name="Arachchi H.M."/>
            <person name="Berlin A."/>
            <person name="Brown A."/>
            <person name="Chapman S.B."/>
            <person name="Chen Z."/>
            <person name="Dunbar C."/>
            <person name="Freedman E."/>
            <person name="Gearin G."/>
            <person name="Gellesch M."/>
            <person name="Goldberg J."/>
            <person name="Griggs A."/>
            <person name="Gujja S."/>
            <person name="Heiman D."/>
            <person name="Howarth C."/>
            <person name="Larson L."/>
            <person name="Lui A."/>
            <person name="MacDonald P.J.P."/>
            <person name="Mehta T."/>
            <person name="Montmayeur A."/>
            <person name="Murphy C."/>
            <person name="Neiman D."/>
            <person name="Pearson M."/>
            <person name="Priest M."/>
            <person name="Roberts A."/>
            <person name="Saif S."/>
            <person name="Shea T."/>
            <person name="Shenoy N."/>
            <person name="Sisk P."/>
            <person name="Stolte C."/>
            <person name="Sykes S."/>
            <person name="Yandava C."/>
            <person name="Wortman J."/>
            <person name="Nusbaum C."/>
            <person name="Birren B."/>
        </authorList>
    </citation>
    <scope>NUCLEOTIDE SEQUENCE</scope>
    <source>
        <strain evidence="3">R3-111a-1</strain>
    </source>
</reference>
<keyword evidence="2" id="KW-0732">Signal</keyword>
<feature type="compositionally biased region" description="Pro residues" evidence="1">
    <location>
        <begin position="165"/>
        <end position="175"/>
    </location>
</feature>
<feature type="compositionally biased region" description="Pro residues" evidence="1">
    <location>
        <begin position="79"/>
        <end position="95"/>
    </location>
</feature>
<evidence type="ECO:0000256" key="2">
    <source>
        <dbReference type="SAM" id="SignalP"/>
    </source>
</evidence>
<dbReference type="GeneID" id="20349030"/>
<dbReference type="AlphaFoldDB" id="J3P4Y6"/>
<gene>
    <name evidence="4" type="primary">20349030</name>
    <name evidence="3" type="ORF">GGTG_08572</name>
</gene>
<dbReference type="Proteomes" id="UP000006039">
    <property type="component" value="Unassembled WGS sequence"/>
</dbReference>
<reference evidence="5" key="1">
    <citation type="submission" date="2010-07" db="EMBL/GenBank/DDBJ databases">
        <title>The genome sequence of Gaeumannomyces graminis var. tritici strain R3-111a-1.</title>
        <authorList>
            <consortium name="The Broad Institute Genome Sequencing Platform"/>
            <person name="Ma L.-J."/>
            <person name="Dead R."/>
            <person name="Young S."/>
            <person name="Zeng Q."/>
            <person name="Koehrsen M."/>
            <person name="Alvarado L."/>
            <person name="Berlin A."/>
            <person name="Chapman S.B."/>
            <person name="Chen Z."/>
            <person name="Freedman E."/>
            <person name="Gellesch M."/>
            <person name="Goldberg J."/>
            <person name="Griggs A."/>
            <person name="Gujja S."/>
            <person name="Heilman E.R."/>
            <person name="Heiman D."/>
            <person name="Hepburn T."/>
            <person name="Howarth C."/>
            <person name="Jen D."/>
            <person name="Larson L."/>
            <person name="Mehta T."/>
            <person name="Neiman D."/>
            <person name="Pearson M."/>
            <person name="Roberts A."/>
            <person name="Saif S."/>
            <person name="Shea T."/>
            <person name="Shenoy N."/>
            <person name="Sisk P."/>
            <person name="Stolte C."/>
            <person name="Sykes S."/>
            <person name="Walk T."/>
            <person name="White J."/>
            <person name="Yandava C."/>
            <person name="Haas B."/>
            <person name="Nusbaum C."/>
            <person name="Birren B."/>
        </authorList>
    </citation>
    <scope>NUCLEOTIDE SEQUENCE [LARGE SCALE GENOMIC DNA]</scope>
    <source>
        <strain evidence="5">R3-111a-1</strain>
    </source>
</reference>
<feature type="signal peptide" evidence="2">
    <location>
        <begin position="1"/>
        <end position="28"/>
    </location>
</feature>
<feature type="region of interest" description="Disordered" evidence="1">
    <location>
        <begin position="72"/>
        <end position="183"/>
    </location>
</feature>
<reference evidence="4" key="5">
    <citation type="submission" date="2018-04" db="UniProtKB">
        <authorList>
            <consortium name="EnsemblFungi"/>
        </authorList>
    </citation>
    <scope>IDENTIFICATION</scope>
    <source>
        <strain evidence="4">R3-111a-1</strain>
    </source>
</reference>
<protein>
    <submittedName>
        <fullName evidence="3 4">Uncharacterized protein</fullName>
    </submittedName>
</protein>
<dbReference type="HOGENOM" id="CLU_799367_0_0_1"/>
<organism evidence="3">
    <name type="scientific">Gaeumannomyces tritici (strain R3-111a-1)</name>
    <name type="common">Wheat and barley take-all root rot fungus</name>
    <name type="synonym">Gaeumannomyces graminis var. tritici</name>
    <dbReference type="NCBI Taxonomy" id="644352"/>
    <lineage>
        <taxon>Eukaryota</taxon>
        <taxon>Fungi</taxon>
        <taxon>Dikarya</taxon>
        <taxon>Ascomycota</taxon>
        <taxon>Pezizomycotina</taxon>
        <taxon>Sordariomycetes</taxon>
        <taxon>Sordariomycetidae</taxon>
        <taxon>Magnaporthales</taxon>
        <taxon>Magnaporthaceae</taxon>
        <taxon>Gaeumannomyces</taxon>
    </lineage>
</organism>
<evidence type="ECO:0000313" key="4">
    <source>
        <dbReference type="EnsemblFungi" id="EJT74734"/>
    </source>
</evidence>
<reference evidence="3" key="2">
    <citation type="submission" date="2010-07" db="EMBL/GenBank/DDBJ databases">
        <authorList>
            <consortium name="The Broad Institute Genome Sequencing Platform"/>
            <consortium name="Broad Institute Genome Sequencing Center for Infectious Disease"/>
            <person name="Ma L.-J."/>
            <person name="Dead R."/>
            <person name="Young S."/>
            <person name="Zeng Q."/>
            <person name="Koehrsen M."/>
            <person name="Alvarado L."/>
            <person name="Berlin A."/>
            <person name="Chapman S.B."/>
            <person name="Chen Z."/>
            <person name="Freedman E."/>
            <person name="Gellesch M."/>
            <person name="Goldberg J."/>
            <person name="Griggs A."/>
            <person name="Gujja S."/>
            <person name="Heilman E.R."/>
            <person name="Heiman D."/>
            <person name="Hepburn T."/>
            <person name="Howarth C."/>
            <person name="Jen D."/>
            <person name="Larson L."/>
            <person name="Mehta T."/>
            <person name="Neiman D."/>
            <person name="Pearson M."/>
            <person name="Roberts A."/>
            <person name="Saif S."/>
            <person name="Shea T."/>
            <person name="Shenoy N."/>
            <person name="Sisk P."/>
            <person name="Stolte C."/>
            <person name="Sykes S."/>
            <person name="Walk T."/>
            <person name="White J."/>
            <person name="Yandava C."/>
            <person name="Haas B."/>
            <person name="Nusbaum C."/>
            <person name="Birren B."/>
        </authorList>
    </citation>
    <scope>NUCLEOTIDE SEQUENCE</scope>
    <source>
        <strain evidence="3">R3-111a-1</strain>
    </source>
</reference>
<dbReference type="EMBL" id="GL385398">
    <property type="protein sequence ID" value="EJT74734.1"/>
    <property type="molecule type" value="Genomic_DNA"/>
</dbReference>
<evidence type="ECO:0000313" key="5">
    <source>
        <dbReference type="Proteomes" id="UP000006039"/>
    </source>
</evidence>